<reference evidence="4" key="2">
    <citation type="submission" date="2023-02" db="EMBL/GenBank/DDBJ databases">
        <authorList>
            <person name="Sun Q."/>
            <person name="Mori K."/>
        </authorList>
    </citation>
    <scope>NUCLEOTIDE SEQUENCE</scope>
    <source>
        <strain evidence="4">NBRC 110608</strain>
    </source>
</reference>
<dbReference type="Gene3D" id="3.50.50.60">
    <property type="entry name" value="FAD/NAD(P)-binding domain"/>
    <property type="match status" value="1"/>
</dbReference>
<accession>A0ABN6YQU7</accession>
<organism evidence="4">
    <name type="scientific">Barrientosiimonas endolithica</name>
    <dbReference type="NCBI Taxonomy" id="1535208"/>
    <lineage>
        <taxon>Bacteria</taxon>
        <taxon>Bacillati</taxon>
        <taxon>Actinomycetota</taxon>
        <taxon>Actinomycetes</taxon>
        <taxon>Micrococcales</taxon>
        <taxon>Dermacoccaceae</taxon>
        <taxon>Barrientosiimonas</taxon>
    </lineage>
</organism>
<feature type="compositionally biased region" description="Low complexity" evidence="2">
    <location>
        <begin position="576"/>
        <end position="617"/>
    </location>
</feature>
<feature type="region of interest" description="Disordered" evidence="2">
    <location>
        <begin position="532"/>
        <end position="630"/>
    </location>
</feature>
<proteinExistence type="inferred from homology"/>
<comment type="similarity">
    <text evidence="1">Belongs to the GMC oxidoreductase family.</text>
</comment>
<dbReference type="EMBL" id="AP027735">
    <property type="protein sequence ID" value="BDZ59351.1"/>
    <property type="molecule type" value="Genomic_DNA"/>
</dbReference>
<dbReference type="SUPFAM" id="SSF51905">
    <property type="entry name" value="FAD/NAD(P)-binding domain"/>
    <property type="match status" value="1"/>
</dbReference>
<dbReference type="PROSITE" id="PS00624">
    <property type="entry name" value="GMC_OXRED_2"/>
    <property type="match status" value="1"/>
</dbReference>
<feature type="domain" description="Glucose-methanol-choline oxidoreductase N-terminal" evidence="3">
    <location>
        <begin position="316"/>
        <end position="330"/>
    </location>
</feature>
<name>A0ABN6YQU7_9MICO</name>
<dbReference type="Pfam" id="PF00732">
    <property type="entry name" value="GMC_oxred_N"/>
    <property type="match status" value="1"/>
</dbReference>
<feature type="compositionally biased region" description="Basic and acidic residues" evidence="2">
    <location>
        <begin position="75"/>
        <end position="86"/>
    </location>
</feature>
<feature type="region of interest" description="Disordered" evidence="2">
    <location>
        <begin position="164"/>
        <end position="183"/>
    </location>
</feature>
<dbReference type="InterPro" id="IPR036188">
    <property type="entry name" value="FAD/NAD-bd_sf"/>
</dbReference>
<sequence>MTTDTQEFDFVVVGSGAGGGPLAANLALAGHSVLLLEAGGDHGCPYYSIPIMQAYASEDPALRWDFFVRHYDDERQQRRDPKDVPERGGVLYPRGSTLGGSTAVSALVTIYPHPSDWDRLAELTGDPSWGADPMRELFHRLEAWRGVDAEPLPGDDEAARDRKAAHGTDGWLGTTRANPQVGGREPMFLDIIGAMERTARDRFGIPEEVPLPRDANARDTPQDFEGMSFIPVAVRDGHRNGSRERVQQAQREAGDRLQVRLGALATRVVFEGDRAVGVEVLTGPDLYAAAPGSSDAPAEPARSVVRARKEVVLAGGAYNTPQLLMLSGIGPREQLEQHGIDVRLDAPGVGANLHDRYEVSVNYELAQDYPLFAGSALDVPADGEQGDALFQEWADDAGGPYSTNGSLAAIIARSSVAGEASDLIVFSLPIDFHGYYPGYARDAVAAHDRLSLLVLKGHTTNRAGTVTLRSTDPREVPDIRFRYFEEGSPGWEADLDGVVDGIELARDVVRHLEQVEVSRELLPGDDVRDRGGWASSCATTRGATTRAAPPRSAATTTPGRCSTATSGCAGSRGCGWSTRRSSPTSRASSSPRRSTWSARRPATCCSPSTAPSRSSSALQAGRVARSKPVE</sequence>
<evidence type="ECO:0000256" key="1">
    <source>
        <dbReference type="ARBA" id="ARBA00010790"/>
    </source>
</evidence>
<dbReference type="PIRSF" id="PIRSF000137">
    <property type="entry name" value="Alcohol_oxidase"/>
    <property type="match status" value="1"/>
</dbReference>
<dbReference type="PANTHER" id="PTHR11552:SF100">
    <property type="entry name" value="DEHYDROGENASE, PUTATIVE (AFU_ORTHOLOGUE AFUA_5G00630)-RELATED"/>
    <property type="match status" value="1"/>
</dbReference>
<dbReference type="Gene3D" id="3.30.560.10">
    <property type="entry name" value="Glucose Oxidase, domain 3"/>
    <property type="match status" value="1"/>
</dbReference>
<feature type="region of interest" description="Disordered" evidence="2">
    <location>
        <begin position="75"/>
        <end position="95"/>
    </location>
</feature>
<evidence type="ECO:0000259" key="3">
    <source>
        <dbReference type="PROSITE" id="PS00624"/>
    </source>
</evidence>
<evidence type="ECO:0000313" key="4">
    <source>
        <dbReference type="EMBL" id="BDZ59351.1"/>
    </source>
</evidence>
<gene>
    <name evidence="4" type="primary">betA</name>
    <name evidence="4" type="ORF">GCM10025872_30080</name>
</gene>
<dbReference type="SUPFAM" id="SSF54373">
    <property type="entry name" value="FAD-linked reductases, C-terminal domain"/>
    <property type="match status" value="1"/>
</dbReference>
<protein>
    <submittedName>
        <fullName evidence="4">Choline dehydrogenase</fullName>
    </submittedName>
</protein>
<feature type="compositionally biased region" description="Polar residues" evidence="2">
    <location>
        <begin position="559"/>
        <end position="568"/>
    </location>
</feature>
<dbReference type="InterPro" id="IPR000172">
    <property type="entry name" value="GMC_OxRdtase_N"/>
</dbReference>
<dbReference type="InterPro" id="IPR012132">
    <property type="entry name" value="GMC_OxRdtase"/>
</dbReference>
<evidence type="ECO:0000256" key="2">
    <source>
        <dbReference type="SAM" id="MobiDB-lite"/>
    </source>
</evidence>
<feature type="compositionally biased region" description="Low complexity" evidence="2">
    <location>
        <begin position="534"/>
        <end position="558"/>
    </location>
</feature>
<dbReference type="PANTHER" id="PTHR11552">
    <property type="entry name" value="GLUCOSE-METHANOL-CHOLINE GMC OXIDOREDUCTASE"/>
    <property type="match status" value="1"/>
</dbReference>
<reference evidence="4" key="1">
    <citation type="journal article" date="2014" name="Int. J. Syst. Evol. Microbiol.">
        <title>Complete genome of a new Firmicutes species belonging to the dominant human colonic microbiota ('Ruminococcus bicirculans') reveals two chromosomes and a selective capacity to utilize plant glucans.</title>
        <authorList>
            <consortium name="NISC Comparative Sequencing Program"/>
            <person name="Wegmann U."/>
            <person name="Louis P."/>
            <person name="Goesmann A."/>
            <person name="Henrissat B."/>
            <person name="Duncan S.H."/>
            <person name="Flint H.J."/>
        </authorList>
    </citation>
    <scope>NUCLEOTIDE SEQUENCE</scope>
    <source>
        <strain evidence="4">NBRC 110608</strain>
    </source>
</reference>